<keyword evidence="7 12" id="KW-1133">Transmembrane helix</keyword>
<gene>
    <name evidence="14" type="ORF">NSCI0253_LOCUS862</name>
</gene>
<evidence type="ECO:0000256" key="6">
    <source>
        <dbReference type="ARBA" id="ARBA00022723"/>
    </source>
</evidence>
<reference evidence="14" key="1">
    <citation type="submission" date="2021-01" db="EMBL/GenBank/DDBJ databases">
        <authorList>
            <person name="Corre E."/>
            <person name="Pelletier E."/>
            <person name="Niang G."/>
            <person name="Scheremetjew M."/>
            <person name="Finn R."/>
            <person name="Kale V."/>
            <person name="Holt S."/>
            <person name="Cochrane G."/>
            <person name="Meng A."/>
            <person name="Brown T."/>
            <person name="Cohen L."/>
        </authorList>
    </citation>
    <scope>NUCLEOTIDE SEQUENCE</scope>
</reference>
<keyword evidence="4" id="KW-0349">Heme</keyword>
<feature type="transmembrane region" description="Helical" evidence="12">
    <location>
        <begin position="217"/>
        <end position="241"/>
    </location>
</feature>
<dbReference type="GO" id="GO:0016020">
    <property type="term" value="C:membrane"/>
    <property type="evidence" value="ECO:0007669"/>
    <property type="project" value="UniProtKB-SubCell"/>
</dbReference>
<name>A0A7S0ZN65_NOCSC</name>
<dbReference type="InterPro" id="IPR005804">
    <property type="entry name" value="FA_desaturase_dom"/>
</dbReference>
<comment type="subcellular location">
    <subcellularLocation>
        <location evidence="1">Membrane</location>
        <topology evidence="1">Multi-pass membrane protein</topology>
    </subcellularLocation>
</comment>
<dbReference type="InterPro" id="IPR012171">
    <property type="entry name" value="Fatty_acid_desaturase"/>
</dbReference>
<keyword evidence="9" id="KW-0408">Iron</keyword>
<evidence type="ECO:0000256" key="7">
    <source>
        <dbReference type="ARBA" id="ARBA00022989"/>
    </source>
</evidence>
<dbReference type="GO" id="GO:0006629">
    <property type="term" value="P:lipid metabolic process"/>
    <property type="evidence" value="ECO:0007669"/>
    <property type="project" value="UniProtKB-KW"/>
</dbReference>
<keyword evidence="8" id="KW-0560">Oxidoreductase</keyword>
<evidence type="ECO:0000256" key="5">
    <source>
        <dbReference type="ARBA" id="ARBA00022692"/>
    </source>
</evidence>
<accession>A0A7S0ZN65</accession>
<sequence length="412" mass="46882">MSKASRNSPKDGVLFDPVAFERDIRAARDETAPSQEEEAQHWNKIRLWTAGFGVAGMLLGMRGVVSPLAMVLIALHRYGNFTMLAHHSLHGAWGARVRGSFAKGLYRRVVDWLDWIFPAAWNVEHNKTHHYHLNEDSDPDYVQRNTTGIRDVIESVPARYMAVIVNAMMWKWYYYASNTLKLLHAGRPDTPPKEVFDGPLTLEWAFLNCLSGKHKKWYTFVFLDLVFRVLGPPLLLNFIFFPAVAGYISSHFLGDSGWYAFAITLLNSAGAEVLTNVHAFNTIVTNHAGADLWHFQDSCLTDTAEFYLRAVLGSAAYQAGNDYIDYFHGYLNYQAEHHAFPALTPLHYQRLHPRFKAVCATYGVPYIQEPFWIRTMKTMSVMVGTSTHLELKGQATEQPEMWISNEFKIRGG</sequence>
<evidence type="ECO:0000256" key="8">
    <source>
        <dbReference type="ARBA" id="ARBA00023002"/>
    </source>
</evidence>
<keyword evidence="5 12" id="KW-0812">Transmembrane</keyword>
<evidence type="ECO:0000256" key="4">
    <source>
        <dbReference type="ARBA" id="ARBA00022617"/>
    </source>
</evidence>
<keyword evidence="11 12" id="KW-0472">Membrane</keyword>
<comment type="similarity">
    <text evidence="3">Belongs to the fatty acid desaturase type 1 family.</text>
</comment>
<dbReference type="PANTHER" id="PTHR19353">
    <property type="entry name" value="FATTY ACID DESATURASE 2"/>
    <property type="match status" value="1"/>
</dbReference>
<evidence type="ECO:0000259" key="13">
    <source>
        <dbReference type="Pfam" id="PF00487"/>
    </source>
</evidence>
<dbReference type="GO" id="GO:0016717">
    <property type="term" value="F:oxidoreductase activity, acting on paired donors, with oxidation of a pair of donors resulting in the reduction of molecular oxygen to two molecules of water"/>
    <property type="evidence" value="ECO:0007669"/>
    <property type="project" value="TreeGrafter"/>
</dbReference>
<protein>
    <recommendedName>
        <fullName evidence="13">Fatty acid desaturase domain-containing protein</fullName>
    </recommendedName>
</protein>
<feature type="domain" description="Fatty acid desaturase" evidence="13">
    <location>
        <begin position="68"/>
        <end position="368"/>
    </location>
</feature>
<evidence type="ECO:0000313" key="14">
    <source>
        <dbReference type="EMBL" id="CAD8826516.1"/>
    </source>
</evidence>
<evidence type="ECO:0000256" key="11">
    <source>
        <dbReference type="ARBA" id="ARBA00023136"/>
    </source>
</evidence>
<evidence type="ECO:0000256" key="9">
    <source>
        <dbReference type="ARBA" id="ARBA00023004"/>
    </source>
</evidence>
<evidence type="ECO:0000256" key="12">
    <source>
        <dbReference type="SAM" id="Phobius"/>
    </source>
</evidence>
<dbReference type="AlphaFoldDB" id="A0A7S0ZN65"/>
<evidence type="ECO:0000256" key="3">
    <source>
        <dbReference type="ARBA" id="ARBA00009295"/>
    </source>
</evidence>
<proteinExistence type="inferred from homology"/>
<dbReference type="GO" id="GO:0046872">
    <property type="term" value="F:metal ion binding"/>
    <property type="evidence" value="ECO:0007669"/>
    <property type="project" value="UniProtKB-KW"/>
</dbReference>
<dbReference type="EMBL" id="HBFQ01001318">
    <property type="protein sequence ID" value="CAD8826516.1"/>
    <property type="molecule type" value="Transcribed_RNA"/>
</dbReference>
<evidence type="ECO:0000256" key="2">
    <source>
        <dbReference type="ARBA" id="ARBA00005189"/>
    </source>
</evidence>
<comment type="pathway">
    <text evidence="2">Lipid metabolism.</text>
</comment>
<evidence type="ECO:0000256" key="1">
    <source>
        <dbReference type="ARBA" id="ARBA00004141"/>
    </source>
</evidence>
<keyword evidence="6" id="KW-0479">Metal-binding</keyword>
<organism evidence="14">
    <name type="scientific">Noctiluca scintillans</name>
    <name type="common">Sea sparkle</name>
    <name type="synonym">Red tide dinoflagellate</name>
    <dbReference type="NCBI Taxonomy" id="2966"/>
    <lineage>
        <taxon>Eukaryota</taxon>
        <taxon>Sar</taxon>
        <taxon>Alveolata</taxon>
        <taxon>Dinophyceae</taxon>
        <taxon>Noctilucales</taxon>
        <taxon>Noctilucaceae</taxon>
        <taxon>Noctiluca</taxon>
    </lineage>
</organism>
<keyword evidence="10" id="KW-0443">Lipid metabolism</keyword>
<evidence type="ECO:0000256" key="10">
    <source>
        <dbReference type="ARBA" id="ARBA00023098"/>
    </source>
</evidence>
<dbReference type="Pfam" id="PF00487">
    <property type="entry name" value="FA_desaturase"/>
    <property type="match status" value="1"/>
</dbReference>
<dbReference type="PANTHER" id="PTHR19353:SF30">
    <property type="entry name" value="DELTA 8-(E)-SPHINGOLIPID DESATURASE"/>
    <property type="match status" value="1"/>
</dbReference>
<feature type="transmembrane region" description="Helical" evidence="12">
    <location>
        <begin position="52"/>
        <end position="75"/>
    </location>
</feature>